<dbReference type="EMBL" id="JAUJLE010000028">
    <property type="protein sequence ID" value="KAK1003517.1"/>
    <property type="molecule type" value="Genomic_DNA"/>
</dbReference>
<keyword evidence="3" id="KW-1185">Reference proteome</keyword>
<dbReference type="AlphaFoldDB" id="A0AAN6KU94"/>
<evidence type="ECO:0000313" key="3">
    <source>
        <dbReference type="Proteomes" id="UP001175353"/>
    </source>
</evidence>
<reference evidence="2" key="1">
    <citation type="submission" date="2023-06" db="EMBL/GenBank/DDBJ databases">
        <title>Black Yeasts Isolated from many extreme environments.</title>
        <authorList>
            <person name="Coleine C."/>
            <person name="Stajich J.E."/>
            <person name="Selbmann L."/>
        </authorList>
    </citation>
    <scope>NUCLEOTIDE SEQUENCE</scope>
    <source>
        <strain evidence="2">CCFEE 5200</strain>
    </source>
</reference>
<comment type="caution">
    <text evidence="2">The sequence shown here is derived from an EMBL/GenBank/DDBJ whole genome shotgun (WGS) entry which is preliminary data.</text>
</comment>
<evidence type="ECO:0000256" key="1">
    <source>
        <dbReference type="SAM" id="MobiDB-lite"/>
    </source>
</evidence>
<feature type="region of interest" description="Disordered" evidence="1">
    <location>
        <begin position="324"/>
        <end position="351"/>
    </location>
</feature>
<feature type="compositionally biased region" description="Polar residues" evidence="1">
    <location>
        <begin position="326"/>
        <end position="336"/>
    </location>
</feature>
<accession>A0AAN6KU94</accession>
<proteinExistence type="predicted"/>
<feature type="compositionally biased region" description="Low complexity" evidence="1">
    <location>
        <begin position="466"/>
        <end position="479"/>
    </location>
</feature>
<evidence type="ECO:0000313" key="2">
    <source>
        <dbReference type="EMBL" id="KAK1003517.1"/>
    </source>
</evidence>
<feature type="region of interest" description="Disordered" evidence="1">
    <location>
        <begin position="12"/>
        <end position="41"/>
    </location>
</feature>
<protein>
    <recommendedName>
        <fullName evidence="4">PH domain-containing protein</fullName>
    </recommendedName>
</protein>
<name>A0AAN6KU94_9PEZI</name>
<dbReference type="PANTHER" id="PTHR37283">
    <property type="entry name" value="PH DOMAIN-CONTAINING PROTEIN YHR131C"/>
    <property type="match status" value="1"/>
</dbReference>
<organism evidence="2 3">
    <name type="scientific">Friedmanniomyces endolithicus</name>
    <dbReference type="NCBI Taxonomy" id="329885"/>
    <lineage>
        <taxon>Eukaryota</taxon>
        <taxon>Fungi</taxon>
        <taxon>Dikarya</taxon>
        <taxon>Ascomycota</taxon>
        <taxon>Pezizomycotina</taxon>
        <taxon>Dothideomycetes</taxon>
        <taxon>Dothideomycetidae</taxon>
        <taxon>Mycosphaerellales</taxon>
        <taxon>Teratosphaeriaceae</taxon>
        <taxon>Friedmanniomyces</taxon>
    </lineage>
</organism>
<dbReference type="Proteomes" id="UP001175353">
    <property type="component" value="Unassembled WGS sequence"/>
</dbReference>
<dbReference type="PANTHER" id="PTHR37283:SF1">
    <property type="entry name" value="PH DOMAIN-CONTAINING PROTEIN YHR131C"/>
    <property type="match status" value="1"/>
</dbReference>
<sequence>MALSPFALSILGMDTENRRRRPEDDTETQVPNTTRTAPVRHSRRATSHYNFFQTLCSAAQDSPPAYALAVKHKAPATRQRGEGHERLPGYSCSVSAETKLLLQLESVNPLHGVSESDWREVFVTLHGTLFSIHRVMDGGAGKLLRSYTLQHAEIGLAVDSQHQVLVPQTRLAHLIPVYARRKAWQKDSSLFRPVTQHILRLRIETDQILLADADEDRIHDFIHAISAGIDISCAIDERSIPRQCTVPRRRRRQRPTSDNLNDPILLAEQERILREMYPAFAEQTATQQQQIHRTLTEMQANESTPTPSREEDDLDFAIIREDFAIPTSTAPTQPTGTAPRPGMSRQTTASSLTSTFSSDMIYATSPANFTPSGKWQPPHPRTPSQIQRYARRCMPVLLAEAVRASDVLICNGKRVKINWRMEMLEEWTLSPPSYKSHAVKAATRVAAEAVEVVALQRNRSQISQTPSAANSSPLSSSRSVMDEGGDRIEAVEGSEGSLELGKVVASGEKESSRLSAAVQFRLVEETKTVEVGHAGTARRYSKDFVAATLSASITHKQSSLGLAGCWESVRDHGDTERRVRPITAKNSANLNDGAPFVKLGWFLRDAQRMEVVNDDLADEFLETRIGQVSSTLGSVLRSPVRVVRRSASTTANRQRPWSGFQ</sequence>
<feature type="region of interest" description="Disordered" evidence="1">
    <location>
        <begin position="460"/>
        <end position="483"/>
    </location>
</feature>
<evidence type="ECO:0008006" key="4">
    <source>
        <dbReference type="Google" id="ProtNLM"/>
    </source>
</evidence>
<gene>
    <name evidence="2" type="ORF">LTR91_004743</name>
</gene>